<dbReference type="PANTHER" id="PTHR35768:SF1">
    <property type="entry name" value="PROTEIN MULTIPOLAR SPINDLE 1"/>
    <property type="match status" value="1"/>
</dbReference>
<dbReference type="GO" id="GO:0007059">
    <property type="term" value="P:chromosome segregation"/>
    <property type="evidence" value="ECO:0007669"/>
    <property type="project" value="TreeGrafter"/>
</dbReference>
<evidence type="ECO:0008006" key="3">
    <source>
        <dbReference type="Google" id="ProtNLM"/>
    </source>
</evidence>
<protein>
    <recommendedName>
        <fullName evidence="3">Protein MULTIPOLAR SPINDLE 1</fullName>
    </recommendedName>
</protein>
<dbReference type="PANTHER" id="PTHR35768">
    <property type="entry name" value="PROTEIN MULTIPOLAR SPINDLE 1"/>
    <property type="match status" value="1"/>
</dbReference>
<accession>A0A9D3UBL1</accession>
<evidence type="ECO:0000313" key="2">
    <source>
        <dbReference type="Proteomes" id="UP000828251"/>
    </source>
</evidence>
<comment type="caution">
    <text evidence="1">The sequence shown here is derived from an EMBL/GenBank/DDBJ whole genome shotgun (WGS) entry which is preliminary data.</text>
</comment>
<keyword evidence="2" id="KW-1185">Reference proteome</keyword>
<dbReference type="OrthoDB" id="1913471at2759"/>
<dbReference type="GO" id="GO:0007140">
    <property type="term" value="P:male meiotic nuclear division"/>
    <property type="evidence" value="ECO:0007669"/>
    <property type="project" value="TreeGrafter"/>
</dbReference>
<dbReference type="GO" id="GO:0042138">
    <property type="term" value="P:meiotic DNA double-strand break formation"/>
    <property type="evidence" value="ECO:0007669"/>
    <property type="project" value="InterPro"/>
</dbReference>
<dbReference type="Proteomes" id="UP000828251">
    <property type="component" value="Unassembled WGS sequence"/>
</dbReference>
<name>A0A9D3UBL1_9ROSI</name>
<dbReference type="InterPro" id="IPR037500">
    <property type="entry name" value="Msp1"/>
</dbReference>
<gene>
    <name evidence="1" type="ORF">J1N35_045669</name>
</gene>
<dbReference type="EMBL" id="JAIQCV010000013">
    <property type="protein sequence ID" value="KAH1033495.1"/>
    <property type="molecule type" value="Genomic_DNA"/>
</dbReference>
<dbReference type="AlphaFoldDB" id="A0A9D3UBL1"/>
<dbReference type="GO" id="GO:0000212">
    <property type="term" value="P:meiotic spindle organization"/>
    <property type="evidence" value="ECO:0007669"/>
    <property type="project" value="InterPro"/>
</dbReference>
<evidence type="ECO:0000313" key="1">
    <source>
        <dbReference type="EMBL" id="KAH1033495.1"/>
    </source>
</evidence>
<reference evidence="1 2" key="1">
    <citation type="journal article" date="2021" name="Plant Biotechnol. J.">
        <title>Multi-omics assisted identification of the key and species-specific regulatory components of drought-tolerant mechanisms in Gossypium stocksii.</title>
        <authorList>
            <person name="Yu D."/>
            <person name="Ke L."/>
            <person name="Zhang D."/>
            <person name="Wu Y."/>
            <person name="Sun Y."/>
            <person name="Mei J."/>
            <person name="Sun J."/>
            <person name="Sun Y."/>
        </authorList>
    </citation>
    <scope>NUCLEOTIDE SEQUENCE [LARGE SCALE GENOMIC DNA]</scope>
    <source>
        <strain evidence="2">cv. E1</strain>
        <tissue evidence="1">Leaf</tissue>
    </source>
</reference>
<proteinExistence type="predicted"/>
<sequence length="398" mass="45524">MSSSEHQATSAATNTLKEEPLKLAIAISLLRSKFLQRHPPPPSLSDDALKWKRKAKERKQEILKLKDDLKEAEEASQCDLFPQTASCKCYFFDNLGKLSPNRLGDGSDRRFHDVLRRRFLRQVRLRERRRTCGSSQKRRAFGFSDEDQAEQLRASVDFLVELCSSSSPVQESKFKNWSHQAVDFILAALKNLLSMGKNLESVEGVVSRLIMCLVRQMSSPSRRDEAHKCDTNSQLHIQHLLRKLGCQSYIGQRIILSISQRISVLAESLLFSDPFDETFPAMHECMFVMIFYEMKRLSNTVGLNMHLDFMYNDKLSFDLLISVGNRIQLIEFLRHIAGVFEEWVTSLLQARKSVEVLESRNGLYVQYMDRVVGELSKLVGQSPALLKLNSGIFDALLS</sequence>
<organism evidence="1 2">
    <name type="scientific">Gossypium stocksii</name>
    <dbReference type="NCBI Taxonomy" id="47602"/>
    <lineage>
        <taxon>Eukaryota</taxon>
        <taxon>Viridiplantae</taxon>
        <taxon>Streptophyta</taxon>
        <taxon>Embryophyta</taxon>
        <taxon>Tracheophyta</taxon>
        <taxon>Spermatophyta</taxon>
        <taxon>Magnoliopsida</taxon>
        <taxon>eudicotyledons</taxon>
        <taxon>Gunneridae</taxon>
        <taxon>Pentapetalae</taxon>
        <taxon>rosids</taxon>
        <taxon>malvids</taxon>
        <taxon>Malvales</taxon>
        <taxon>Malvaceae</taxon>
        <taxon>Malvoideae</taxon>
        <taxon>Gossypium</taxon>
    </lineage>
</organism>